<gene>
    <name evidence="1" type="ORF">CJD35_20010</name>
</gene>
<sequence>MIVISGLRWKVLAASAPACCDPADVCREAVEHCNALRVGIDVSFRDNIIEARPGSDPAQLADIFERRAAELAKPVGSPSSDHVQSQGERP</sequence>
<keyword evidence="1" id="KW-0614">Plasmid</keyword>
<geneLocation type="plasmid" evidence="1 2">
    <name>p2</name>
</geneLocation>
<dbReference type="KEGG" id="shyd:CJD35_20010"/>
<evidence type="ECO:0000313" key="1">
    <source>
        <dbReference type="EMBL" id="ASY46891.1"/>
    </source>
</evidence>
<name>A0A249MZU5_SPHXE</name>
<accession>A0A249MZU5</accession>
<dbReference type="RefSeq" id="WP_011950446.1">
    <property type="nucleotide sequence ID" value="NZ_BBQY01000005.1"/>
</dbReference>
<reference evidence="1 2" key="1">
    <citation type="submission" date="2017-08" db="EMBL/GenBank/DDBJ databases">
        <title>Whole Genome Sequence of Sphingobium hydrophobicum C1: Insights into Adaption to the Electronic-waste Contaminated Sediment.</title>
        <authorList>
            <person name="Song D."/>
            <person name="Chen X."/>
            <person name="Xu M."/>
        </authorList>
    </citation>
    <scope>NUCLEOTIDE SEQUENCE [LARGE SCALE GENOMIC DNA]</scope>
    <source>
        <strain evidence="1 2">C1</strain>
        <plasmid evidence="1 2">p2</plasmid>
    </source>
</reference>
<proteinExistence type="predicted"/>
<evidence type="ECO:0000313" key="2">
    <source>
        <dbReference type="Proteomes" id="UP000217141"/>
    </source>
</evidence>
<dbReference type="AlphaFoldDB" id="A0A249MZU5"/>
<dbReference type="Proteomes" id="UP000217141">
    <property type="component" value="Plasmid p2"/>
</dbReference>
<organism evidence="1 2">
    <name type="scientific">Sphingobium xenophagum</name>
    <dbReference type="NCBI Taxonomy" id="121428"/>
    <lineage>
        <taxon>Bacteria</taxon>
        <taxon>Pseudomonadati</taxon>
        <taxon>Pseudomonadota</taxon>
        <taxon>Alphaproteobacteria</taxon>
        <taxon>Sphingomonadales</taxon>
        <taxon>Sphingomonadaceae</taxon>
        <taxon>Sphingobium</taxon>
    </lineage>
</organism>
<protein>
    <submittedName>
        <fullName evidence="1">Uncharacterized protein</fullName>
    </submittedName>
</protein>
<dbReference type="EMBL" id="CP022748">
    <property type="protein sequence ID" value="ASY46891.1"/>
    <property type="molecule type" value="Genomic_DNA"/>
</dbReference>